<accession>A0A1F4URH6</accession>
<protein>
    <recommendedName>
        <fullName evidence="3">Nudix hydrolase domain-containing protein</fullName>
    </recommendedName>
</protein>
<dbReference type="Proteomes" id="UP000176444">
    <property type="component" value="Unassembled WGS sequence"/>
</dbReference>
<sequence>MPEIRFAPREIFEEILEWSVIPTFDLVIEYGNSGVFILKRSIDPYKNKWALPGLRMYKNEEINDSLKRIAKNELSLDIDPNAKILLGQYVGKFKTEHNRQDLSTGYLIKVDENKSMKINQDHFFAYKLINSKEQIPNNIGAMYKYYLELYFSSTGRS</sequence>
<reference evidence="1 2" key="1">
    <citation type="journal article" date="2016" name="Nat. Commun.">
        <title>Thousands of microbial genomes shed light on interconnected biogeochemical processes in an aquifer system.</title>
        <authorList>
            <person name="Anantharaman K."/>
            <person name="Brown C.T."/>
            <person name="Hug L.A."/>
            <person name="Sharon I."/>
            <person name="Castelle C.J."/>
            <person name="Probst A.J."/>
            <person name="Thomas B.C."/>
            <person name="Singh A."/>
            <person name="Wilkins M.J."/>
            <person name="Karaoz U."/>
            <person name="Brodie E.L."/>
            <person name="Williams K.H."/>
            <person name="Hubbard S.S."/>
            <person name="Banfield J.F."/>
        </authorList>
    </citation>
    <scope>NUCLEOTIDE SEQUENCE [LARGE SCALE GENOMIC DNA]</scope>
</reference>
<evidence type="ECO:0008006" key="3">
    <source>
        <dbReference type="Google" id="ProtNLM"/>
    </source>
</evidence>
<gene>
    <name evidence="1" type="ORF">A2713_00225</name>
</gene>
<dbReference type="AlphaFoldDB" id="A0A1F4URH6"/>
<evidence type="ECO:0000313" key="1">
    <source>
        <dbReference type="EMBL" id="OGC47502.1"/>
    </source>
</evidence>
<dbReference type="SUPFAM" id="SSF55811">
    <property type="entry name" value="Nudix"/>
    <property type="match status" value="1"/>
</dbReference>
<dbReference type="InterPro" id="IPR015797">
    <property type="entry name" value="NUDIX_hydrolase-like_dom_sf"/>
</dbReference>
<proteinExistence type="predicted"/>
<evidence type="ECO:0000313" key="2">
    <source>
        <dbReference type="Proteomes" id="UP000176444"/>
    </source>
</evidence>
<organism evidence="1 2">
    <name type="scientific">candidate division WWE3 bacterium RIFCSPHIGHO2_01_FULL_35_17</name>
    <dbReference type="NCBI Taxonomy" id="1802614"/>
    <lineage>
        <taxon>Bacteria</taxon>
        <taxon>Katanobacteria</taxon>
    </lineage>
</organism>
<dbReference type="EMBL" id="MEUX01000013">
    <property type="protein sequence ID" value="OGC47502.1"/>
    <property type="molecule type" value="Genomic_DNA"/>
</dbReference>
<dbReference type="Gene3D" id="3.90.79.10">
    <property type="entry name" value="Nucleoside Triphosphate Pyrophosphohydrolase"/>
    <property type="match status" value="1"/>
</dbReference>
<name>A0A1F4URH6_UNCKA</name>
<comment type="caution">
    <text evidence="1">The sequence shown here is derived from an EMBL/GenBank/DDBJ whole genome shotgun (WGS) entry which is preliminary data.</text>
</comment>